<protein>
    <submittedName>
        <fullName evidence="1">Uncharacterized protein</fullName>
    </submittedName>
</protein>
<gene>
    <name evidence="1" type="ORF">GCM10023214_78900</name>
</gene>
<evidence type="ECO:0000313" key="1">
    <source>
        <dbReference type="EMBL" id="GAA4672449.1"/>
    </source>
</evidence>
<accession>A0ABP8VUS9</accession>
<dbReference type="RefSeq" id="WP_346057019.1">
    <property type="nucleotide sequence ID" value="NZ_BAABIB010000184.1"/>
</dbReference>
<keyword evidence="2" id="KW-1185">Reference proteome</keyword>
<dbReference type="EMBL" id="BAABIB010000184">
    <property type="protein sequence ID" value="GAA4672449.1"/>
    <property type="molecule type" value="Genomic_DNA"/>
</dbReference>
<dbReference type="Proteomes" id="UP001500192">
    <property type="component" value="Unassembled WGS sequence"/>
</dbReference>
<name>A0ABP8VUS9_9PSEU</name>
<sequence>MAGHRDGRSARVARWRRMYWERLERVKSDTDQIAAAADHLRIALNKCASPEQRGDIIATAVADLVAPAEELLTRYERKGR</sequence>
<evidence type="ECO:0000313" key="2">
    <source>
        <dbReference type="Proteomes" id="UP001500192"/>
    </source>
</evidence>
<reference evidence="2" key="1">
    <citation type="journal article" date="2019" name="Int. J. Syst. Evol. Microbiol.">
        <title>The Global Catalogue of Microorganisms (GCM) 10K type strain sequencing project: providing services to taxonomists for standard genome sequencing and annotation.</title>
        <authorList>
            <consortium name="The Broad Institute Genomics Platform"/>
            <consortium name="The Broad Institute Genome Sequencing Center for Infectious Disease"/>
            <person name="Wu L."/>
            <person name="Ma J."/>
        </authorList>
    </citation>
    <scope>NUCLEOTIDE SEQUENCE [LARGE SCALE GENOMIC DNA]</scope>
    <source>
        <strain evidence="2">JCM 18054</strain>
    </source>
</reference>
<proteinExistence type="predicted"/>
<organism evidence="1 2">
    <name type="scientific">Amycolatopsis dongchuanensis</name>
    <dbReference type="NCBI Taxonomy" id="1070866"/>
    <lineage>
        <taxon>Bacteria</taxon>
        <taxon>Bacillati</taxon>
        <taxon>Actinomycetota</taxon>
        <taxon>Actinomycetes</taxon>
        <taxon>Pseudonocardiales</taxon>
        <taxon>Pseudonocardiaceae</taxon>
        <taxon>Amycolatopsis</taxon>
    </lineage>
</organism>
<comment type="caution">
    <text evidence="1">The sequence shown here is derived from an EMBL/GenBank/DDBJ whole genome shotgun (WGS) entry which is preliminary data.</text>
</comment>